<sequence length="64" mass="7635">MKVINKFGNNGHLAHYADIDAEEFKENWSRKVDFEDVKFSGYENFFFSDLALNKNKENLIWFLV</sequence>
<evidence type="ECO:0000313" key="1">
    <source>
        <dbReference type="EMBL" id="EPR69186.1"/>
    </source>
</evidence>
<evidence type="ECO:0000313" key="2">
    <source>
        <dbReference type="Proteomes" id="UP000014974"/>
    </source>
</evidence>
<gene>
    <name evidence="1" type="ORF">ADICYQ_1686</name>
</gene>
<dbReference type="AlphaFoldDB" id="S7VGR1"/>
<comment type="caution">
    <text evidence="1">The sequence shown here is derived from an EMBL/GenBank/DDBJ whole genome shotgun (WGS) entry which is preliminary data.</text>
</comment>
<dbReference type="EMBL" id="ATNM01000071">
    <property type="protein sequence ID" value="EPR69186.1"/>
    <property type="molecule type" value="Genomic_DNA"/>
</dbReference>
<reference evidence="1 2" key="1">
    <citation type="journal article" date="2013" name="Genome Announc.">
        <title>Draft Genome Sequence of Cyclobacterium qasimii Strain M12-11BT, Isolated from Arctic Marine Sediment.</title>
        <authorList>
            <person name="Shivaji S."/>
            <person name="Ara S."/>
            <person name="Singh A."/>
            <person name="Kumar Pinnaka A."/>
        </authorList>
    </citation>
    <scope>NUCLEOTIDE SEQUENCE [LARGE SCALE GENOMIC DNA]</scope>
    <source>
        <strain evidence="1 2">M12-11B</strain>
    </source>
</reference>
<organism evidence="1 2">
    <name type="scientific">Cyclobacterium qasimii M12-11B</name>
    <dbReference type="NCBI Taxonomy" id="641524"/>
    <lineage>
        <taxon>Bacteria</taxon>
        <taxon>Pseudomonadati</taxon>
        <taxon>Bacteroidota</taxon>
        <taxon>Cytophagia</taxon>
        <taxon>Cytophagales</taxon>
        <taxon>Cyclobacteriaceae</taxon>
        <taxon>Cyclobacterium</taxon>
    </lineage>
</organism>
<dbReference type="STRING" id="641524.ADICYQ_1686"/>
<proteinExistence type="predicted"/>
<protein>
    <submittedName>
        <fullName evidence="1">Uncharacterized protein</fullName>
    </submittedName>
</protein>
<name>S7VGR1_9BACT</name>
<accession>S7VGR1</accession>
<dbReference type="Proteomes" id="UP000014974">
    <property type="component" value="Unassembled WGS sequence"/>
</dbReference>